<evidence type="ECO:0000259" key="1">
    <source>
        <dbReference type="Pfam" id="PF13358"/>
    </source>
</evidence>
<dbReference type="GO" id="GO:0004519">
    <property type="term" value="F:endonuclease activity"/>
    <property type="evidence" value="ECO:0007669"/>
    <property type="project" value="UniProtKB-KW"/>
</dbReference>
<dbReference type="Pfam" id="PF13358">
    <property type="entry name" value="DDE_3"/>
    <property type="match status" value="1"/>
</dbReference>
<dbReference type="InterPro" id="IPR038717">
    <property type="entry name" value="Tc1-like_DDE_dom"/>
</dbReference>
<accession>A0ABU0WVJ6</accession>
<protein>
    <submittedName>
        <fullName evidence="2">DDE endonuclease</fullName>
    </submittedName>
</protein>
<comment type="caution">
    <text evidence="2">The sequence shown here is derived from an EMBL/GenBank/DDBJ whole genome shotgun (WGS) entry which is preliminary data.</text>
</comment>
<dbReference type="RefSeq" id="WP_306745014.1">
    <property type="nucleotide sequence ID" value="NZ_NSDM01000003.1"/>
</dbReference>
<keyword evidence="2" id="KW-0255">Endonuclease</keyword>
<dbReference type="Gene3D" id="3.30.420.10">
    <property type="entry name" value="Ribonuclease H-like superfamily/Ribonuclease H"/>
    <property type="match status" value="1"/>
</dbReference>
<organism evidence="2 3">
    <name type="scientific">Saccharothrix yanglingensis</name>
    <dbReference type="NCBI Taxonomy" id="659496"/>
    <lineage>
        <taxon>Bacteria</taxon>
        <taxon>Bacillati</taxon>
        <taxon>Actinomycetota</taxon>
        <taxon>Actinomycetes</taxon>
        <taxon>Pseudonocardiales</taxon>
        <taxon>Pseudonocardiaceae</taxon>
        <taxon>Saccharothrix</taxon>
    </lineage>
</organism>
<feature type="domain" description="Tc1-like transposase DDE" evidence="1">
    <location>
        <begin position="15"/>
        <end position="156"/>
    </location>
</feature>
<dbReference type="EMBL" id="NSDM01000003">
    <property type="protein sequence ID" value="MDQ2583890.1"/>
    <property type="molecule type" value="Genomic_DNA"/>
</dbReference>
<name>A0ABU0WVJ6_9PSEU</name>
<dbReference type="InterPro" id="IPR036397">
    <property type="entry name" value="RNaseH_sf"/>
</dbReference>
<sequence>MAGGKTVAARRGAWVCFEDEAGQTLRPPKSRTWGRRGRTPIVAVSGKGSGRVSIAGLVCVRPGHRSRLIYRTVVHRGRKGERRSFAETDYAALLDAAHQQLDGPIVLIWDNLNTHTSHAMRALVAARDWLHVIRLPPYAPELNPTEHVWSHLKRGLGNLVVHGVDHLVSIVKNRLKRMQYRPELIDAFFAHTGLDLELEPP</sequence>
<dbReference type="Proteomes" id="UP001225605">
    <property type="component" value="Unassembled WGS sequence"/>
</dbReference>
<evidence type="ECO:0000313" key="3">
    <source>
        <dbReference type="Proteomes" id="UP001225605"/>
    </source>
</evidence>
<gene>
    <name evidence="2" type="ORF">CKY47_07805</name>
</gene>
<keyword evidence="3" id="KW-1185">Reference proteome</keyword>
<reference evidence="2 3" key="1">
    <citation type="submission" date="2017-06" db="EMBL/GenBank/DDBJ databases">
        <title>Cultured bacterium strain Saccharothrix yanglingensis Hhs.015.</title>
        <authorList>
            <person name="Xia Y."/>
        </authorList>
    </citation>
    <scope>NUCLEOTIDE SEQUENCE [LARGE SCALE GENOMIC DNA]</scope>
    <source>
        <strain evidence="2 3">Hhs.015</strain>
    </source>
</reference>
<evidence type="ECO:0000313" key="2">
    <source>
        <dbReference type="EMBL" id="MDQ2583890.1"/>
    </source>
</evidence>
<proteinExistence type="predicted"/>
<keyword evidence="2" id="KW-0378">Hydrolase</keyword>
<keyword evidence="2" id="KW-0540">Nuclease</keyword>